<keyword evidence="1" id="KW-0732">Signal</keyword>
<dbReference type="SUPFAM" id="SSF52833">
    <property type="entry name" value="Thioredoxin-like"/>
    <property type="match status" value="1"/>
</dbReference>
<evidence type="ECO:0008006" key="4">
    <source>
        <dbReference type="Google" id="ProtNLM"/>
    </source>
</evidence>
<dbReference type="Gene3D" id="3.40.30.10">
    <property type="entry name" value="Glutaredoxin"/>
    <property type="match status" value="1"/>
</dbReference>
<dbReference type="KEGG" id="llu:AKJ09_07508"/>
<accession>A0A0K1Q618</accession>
<feature type="chain" id="PRO_5005466653" description="Thioredoxin domain-containing protein" evidence="1">
    <location>
        <begin position="24"/>
        <end position="186"/>
    </location>
</feature>
<dbReference type="STRING" id="1391654.AKJ09_07508"/>
<protein>
    <recommendedName>
        <fullName evidence="4">Thioredoxin domain-containing protein</fullName>
    </recommendedName>
</protein>
<gene>
    <name evidence="2" type="ORF">AKJ09_07508</name>
</gene>
<evidence type="ECO:0000313" key="2">
    <source>
        <dbReference type="EMBL" id="AKV00845.1"/>
    </source>
</evidence>
<dbReference type="InterPro" id="IPR036249">
    <property type="entry name" value="Thioredoxin-like_sf"/>
</dbReference>
<keyword evidence="3" id="KW-1185">Reference proteome</keyword>
<organism evidence="2 3">
    <name type="scientific">Labilithrix luteola</name>
    <dbReference type="NCBI Taxonomy" id="1391654"/>
    <lineage>
        <taxon>Bacteria</taxon>
        <taxon>Pseudomonadati</taxon>
        <taxon>Myxococcota</taxon>
        <taxon>Polyangia</taxon>
        <taxon>Polyangiales</taxon>
        <taxon>Labilitrichaceae</taxon>
        <taxon>Labilithrix</taxon>
    </lineage>
</organism>
<sequence>MMAEARLRGFLAGLSVVALVSVAAVGCGPKAPEGPPIGMSDKPGLSAPMDRPLTYEFDSLDDRVVSSGAMVGKPTVIVFIQTGDLDGQAQVDYLVAMAKNDHDKVNYVLVALHPRKEIVLVEAYAKTLGVEFPVALGDGTVTGAAGPFGPMPAVPTTVILARDGRMVWKHTGIAKSDELRSHMRGL</sequence>
<reference evidence="2 3" key="1">
    <citation type="submission" date="2015-08" db="EMBL/GenBank/DDBJ databases">
        <authorList>
            <person name="Babu N.S."/>
            <person name="Beckwith C.J."/>
            <person name="Beseler K.G."/>
            <person name="Brison A."/>
            <person name="Carone J.V."/>
            <person name="Caskin T.P."/>
            <person name="Diamond M."/>
            <person name="Durham M.E."/>
            <person name="Foxe J.M."/>
            <person name="Go M."/>
            <person name="Henderson B.A."/>
            <person name="Jones I.B."/>
            <person name="McGettigan J.A."/>
            <person name="Micheletti S.J."/>
            <person name="Nasrallah M.E."/>
            <person name="Ortiz D."/>
            <person name="Piller C.R."/>
            <person name="Privatt S.R."/>
            <person name="Schneider S.L."/>
            <person name="Sharp S."/>
            <person name="Smith T.C."/>
            <person name="Stanton J.D."/>
            <person name="Ullery H.E."/>
            <person name="Wilson R.J."/>
            <person name="Serrano M.G."/>
            <person name="Buck G."/>
            <person name="Lee V."/>
            <person name="Wang Y."/>
            <person name="Carvalho R."/>
            <person name="Voegtly L."/>
            <person name="Shi R."/>
            <person name="Duckworth R."/>
            <person name="Johnson A."/>
            <person name="Loviza R."/>
            <person name="Walstead R."/>
            <person name="Shah Z."/>
            <person name="Kiflezghi M."/>
            <person name="Wade K."/>
            <person name="Ball S.L."/>
            <person name="Bradley K.W."/>
            <person name="Asai D.J."/>
            <person name="Bowman C.A."/>
            <person name="Russell D.A."/>
            <person name="Pope W.H."/>
            <person name="Jacobs-Sera D."/>
            <person name="Hendrix R.W."/>
            <person name="Hatfull G.F."/>
        </authorList>
    </citation>
    <scope>NUCLEOTIDE SEQUENCE [LARGE SCALE GENOMIC DNA]</scope>
    <source>
        <strain evidence="2 3">DSM 27648</strain>
    </source>
</reference>
<evidence type="ECO:0000256" key="1">
    <source>
        <dbReference type="SAM" id="SignalP"/>
    </source>
</evidence>
<dbReference type="EMBL" id="CP012333">
    <property type="protein sequence ID" value="AKV00845.1"/>
    <property type="molecule type" value="Genomic_DNA"/>
</dbReference>
<dbReference type="PROSITE" id="PS51257">
    <property type="entry name" value="PROKAR_LIPOPROTEIN"/>
    <property type="match status" value="1"/>
</dbReference>
<name>A0A0K1Q618_9BACT</name>
<dbReference type="AlphaFoldDB" id="A0A0K1Q618"/>
<feature type="signal peptide" evidence="1">
    <location>
        <begin position="1"/>
        <end position="23"/>
    </location>
</feature>
<evidence type="ECO:0000313" key="3">
    <source>
        <dbReference type="Proteomes" id="UP000064967"/>
    </source>
</evidence>
<dbReference type="CDD" id="cd02966">
    <property type="entry name" value="TlpA_like_family"/>
    <property type="match status" value="1"/>
</dbReference>
<proteinExistence type="predicted"/>
<dbReference type="Proteomes" id="UP000064967">
    <property type="component" value="Chromosome"/>
</dbReference>